<dbReference type="AlphaFoldDB" id="A0A2J6SCY3"/>
<name>A0A2J6SCY3_HYAVF</name>
<dbReference type="EMBL" id="KZ613937">
    <property type="protein sequence ID" value="PMD48626.1"/>
    <property type="molecule type" value="Genomic_DNA"/>
</dbReference>
<evidence type="ECO:0008006" key="4">
    <source>
        <dbReference type="Google" id="ProtNLM"/>
    </source>
</evidence>
<proteinExistence type="predicted"/>
<feature type="region of interest" description="Disordered" evidence="1">
    <location>
        <begin position="101"/>
        <end position="134"/>
    </location>
</feature>
<dbReference type="PANTHER" id="PTHR36847">
    <property type="entry name" value="AMIDOLIGASE ENZYME"/>
    <property type="match status" value="1"/>
</dbReference>
<evidence type="ECO:0000313" key="2">
    <source>
        <dbReference type="EMBL" id="PMD48626.1"/>
    </source>
</evidence>
<evidence type="ECO:0000256" key="1">
    <source>
        <dbReference type="SAM" id="MobiDB-lite"/>
    </source>
</evidence>
<sequence length="388" mass="44332">MSTWKDIFSPMDDENGQLDRELGLFRVLSVGVELEFSLAAIPYGVDDPEPDGREVYGIMEEERNPDAPAPHFPFEILQRLDRAERTQRHIANSLLKAGHRAVAAPDRKSEPSDLPLDRWTVTDDSTIRPPPAEGDQKRYVFQKVELISPAFFATEGSLAEIRNVCRLIIRTYRTCGGPSTGLHVHVGDSTRGFDLETLQNIMAILWTFEPSLAMLHPEHRQNNDYCLPLRRFSALALRMVAENIPIRKSLELIYKTTSINELIWLMSGGDGSGYKMCVNIHNLMEPYVDSSDVPYQREDEVKKTVEFRQHAGTLYPAAVYHWTKVCLKIVEFAQECPTQKLRVWLDWHIDDEVKRFPAVAVLYALKLPLSAQYYEEQLAERNKASSEL</sequence>
<dbReference type="Proteomes" id="UP000235786">
    <property type="component" value="Unassembled WGS sequence"/>
</dbReference>
<dbReference type="OrthoDB" id="412402at2759"/>
<keyword evidence="3" id="KW-1185">Reference proteome</keyword>
<dbReference type="InterPro" id="IPR022025">
    <property type="entry name" value="Amidoligase_2"/>
</dbReference>
<dbReference type="Pfam" id="PF12224">
    <property type="entry name" value="Amidoligase_2"/>
    <property type="match status" value="1"/>
</dbReference>
<organism evidence="2 3">
    <name type="scientific">Hyaloscypha variabilis (strain UAMH 11265 / GT02V1 / F)</name>
    <name type="common">Meliniomyces variabilis</name>
    <dbReference type="NCBI Taxonomy" id="1149755"/>
    <lineage>
        <taxon>Eukaryota</taxon>
        <taxon>Fungi</taxon>
        <taxon>Dikarya</taxon>
        <taxon>Ascomycota</taxon>
        <taxon>Pezizomycotina</taxon>
        <taxon>Leotiomycetes</taxon>
        <taxon>Helotiales</taxon>
        <taxon>Hyaloscyphaceae</taxon>
        <taxon>Hyaloscypha</taxon>
        <taxon>Hyaloscypha variabilis</taxon>
    </lineage>
</organism>
<protein>
    <recommendedName>
        <fullName evidence="4">Amidoligase enzyme</fullName>
    </recommendedName>
</protein>
<evidence type="ECO:0000313" key="3">
    <source>
        <dbReference type="Proteomes" id="UP000235786"/>
    </source>
</evidence>
<reference evidence="2 3" key="1">
    <citation type="submission" date="2016-04" db="EMBL/GenBank/DDBJ databases">
        <title>A degradative enzymes factory behind the ericoid mycorrhizal symbiosis.</title>
        <authorList>
            <consortium name="DOE Joint Genome Institute"/>
            <person name="Martino E."/>
            <person name="Morin E."/>
            <person name="Grelet G."/>
            <person name="Kuo A."/>
            <person name="Kohler A."/>
            <person name="Daghino S."/>
            <person name="Barry K."/>
            <person name="Choi C."/>
            <person name="Cichocki N."/>
            <person name="Clum A."/>
            <person name="Copeland A."/>
            <person name="Hainaut M."/>
            <person name="Haridas S."/>
            <person name="Labutti K."/>
            <person name="Lindquist E."/>
            <person name="Lipzen A."/>
            <person name="Khouja H.-R."/>
            <person name="Murat C."/>
            <person name="Ohm R."/>
            <person name="Olson A."/>
            <person name="Spatafora J."/>
            <person name="Veneault-Fourrey C."/>
            <person name="Henrissat B."/>
            <person name="Grigoriev I."/>
            <person name="Martin F."/>
            <person name="Perotto S."/>
        </authorList>
    </citation>
    <scope>NUCLEOTIDE SEQUENCE [LARGE SCALE GENOMIC DNA]</scope>
    <source>
        <strain evidence="2 3">F</strain>
    </source>
</reference>
<dbReference type="PANTHER" id="PTHR36847:SF1">
    <property type="entry name" value="AMIDOLIGASE ENZYME"/>
    <property type="match status" value="1"/>
</dbReference>
<accession>A0A2J6SCY3</accession>
<gene>
    <name evidence="2" type="ORF">L207DRAFT_575284</name>
</gene>